<dbReference type="PANTHER" id="PTHR15067:SF7">
    <property type="entry name" value="E3 UBIQUITIN-PROTEIN LIGASE DMA1-RELATED"/>
    <property type="match status" value="1"/>
</dbReference>
<comment type="caution">
    <text evidence="10">The sequence shown here is derived from an EMBL/GenBank/DDBJ whole genome shotgun (WGS) entry which is preliminary data.</text>
</comment>
<dbReference type="InterPro" id="IPR008984">
    <property type="entry name" value="SMAD_FHA_dom_sf"/>
</dbReference>
<evidence type="ECO:0000256" key="4">
    <source>
        <dbReference type="ARBA" id="ARBA00022786"/>
    </source>
</evidence>
<dbReference type="PROSITE" id="PS50006">
    <property type="entry name" value="FHA_DOMAIN"/>
    <property type="match status" value="1"/>
</dbReference>
<dbReference type="InterPro" id="IPR013083">
    <property type="entry name" value="Znf_RING/FYVE/PHD"/>
</dbReference>
<feature type="domain" description="FHA" evidence="8">
    <location>
        <begin position="207"/>
        <end position="260"/>
    </location>
</feature>
<sequence>MAQPLRPPSPLQQPPIAAEELSPQSMQRQPSLRKHKQLHPSIRLQLFPHSDIPLHQQTSRNKPFLFNPVEHDIALGTVLRVGRKVDRNYGGSGTAAAAATSAAAAAGSSVPGMSNGTARDSKPTTREQRAANNVSLSEDPQQAGFVTPVHTGIAAGSSNSAGPSVGINNGPNGNLVKIGTRRTASEGPFDPASPRNTIEHTDTPQDDPYARNSATGSLYVAFRSKVVSRTHAEIWVGRDGQIYFKDIGSSSGTFLNRLRLSPSGKESRPYPLKSGDVIQLGVDYQGRSEEIYRAVTIKIFITVKNGTQTRASPQRLRSAITSLISAMNPNNPDEDSSSTDCCICLGPMAPLQALFLAPCSHCFHYKCVTPLLGTGYMFQCPMCRQVANLDATTSAELDDSPIIIEHEDHLTHGYRVPPGDLPLSNGADPTSSSYHLASTRSSLAEDTLATAAAETAAATTTTAASASAVTVDENRDYDVGSPTSVHASHTLSRRPRRTTVAIPRNDSEFTHVPAEESSPLAASMTEAALGASTNTSGSTGPFSGSTSGSSTMPIGIPIRTFPLNINPLSNRFDAMSATTPPNHSMSVPIPTHHSSSTDSTSLTPQSGTHANSRLPPTTALVSLSGALSRGDWTAASLAVDTYGKAVTDLLDDTQNPLSDEDREALRERLIQSLILARRQ</sequence>
<dbReference type="PANTHER" id="PTHR15067">
    <property type="entry name" value="E3 UBIQUITIN-PROTEIN LIGASE RNF8"/>
    <property type="match status" value="1"/>
</dbReference>
<feature type="domain" description="RING-type" evidence="9">
    <location>
        <begin position="341"/>
        <end position="384"/>
    </location>
</feature>
<keyword evidence="3 6" id="KW-0863">Zinc-finger</keyword>
<organism evidence="10 11">
    <name type="scientific">Batrachochytrium salamandrivorans</name>
    <dbReference type="NCBI Taxonomy" id="1357716"/>
    <lineage>
        <taxon>Eukaryota</taxon>
        <taxon>Fungi</taxon>
        <taxon>Fungi incertae sedis</taxon>
        <taxon>Chytridiomycota</taxon>
        <taxon>Chytridiomycota incertae sedis</taxon>
        <taxon>Chytridiomycetes</taxon>
        <taxon>Rhizophydiales</taxon>
        <taxon>Rhizophydiales incertae sedis</taxon>
        <taxon>Batrachochytrium</taxon>
    </lineage>
</organism>
<feature type="compositionally biased region" description="Polar residues" evidence="7">
    <location>
        <begin position="576"/>
        <end position="585"/>
    </location>
</feature>
<dbReference type="Pfam" id="PF00498">
    <property type="entry name" value="FHA"/>
    <property type="match status" value="1"/>
</dbReference>
<evidence type="ECO:0000259" key="8">
    <source>
        <dbReference type="PROSITE" id="PS50006"/>
    </source>
</evidence>
<feature type="compositionally biased region" description="Pro residues" evidence="7">
    <location>
        <begin position="1"/>
        <end position="13"/>
    </location>
</feature>
<feature type="region of interest" description="Disordered" evidence="7">
    <location>
        <begin position="530"/>
        <end position="553"/>
    </location>
</feature>
<name>A0ABQ8FMV1_9FUNG</name>
<keyword evidence="1" id="KW-0808">Transferase</keyword>
<dbReference type="SMART" id="SM00184">
    <property type="entry name" value="RING"/>
    <property type="match status" value="1"/>
</dbReference>
<feature type="compositionally biased region" description="Basic and acidic residues" evidence="7">
    <location>
        <begin position="119"/>
        <end position="129"/>
    </location>
</feature>
<keyword evidence="11" id="KW-1185">Reference proteome</keyword>
<evidence type="ECO:0000256" key="5">
    <source>
        <dbReference type="ARBA" id="ARBA00022833"/>
    </source>
</evidence>
<dbReference type="InterPro" id="IPR000253">
    <property type="entry name" value="FHA_dom"/>
</dbReference>
<dbReference type="Proteomes" id="UP001648503">
    <property type="component" value="Unassembled WGS sequence"/>
</dbReference>
<dbReference type="EMBL" id="JAFCIX010000021">
    <property type="protein sequence ID" value="KAH6601043.1"/>
    <property type="molecule type" value="Genomic_DNA"/>
</dbReference>
<feature type="region of interest" description="Disordered" evidence="7">
    <location>
        <begin position="572"/>
        <end position="616"/>
    </location>
</feature>
<evidence type="ECO:0000256" key="6">
    <source>
        <dbReference type="PROSITE-ProRule" id="PRU00175"/>
    </source>
</evidence>
<protein>
    <recommendedName>
        <fullName evidence="12">FHA domain-containing protein</fullName>
    </recommendedName>
</protein>
<feature type="region of interest" description="Disordered" evidence="7">
    <location>
        <begin position="1"/>
        <end position="37"/>
    </location>
</feature>
<dbReference type="Gene3D" id="3.30.40.10">
    <property type="entry name" value="Zinc/RING finger domain, C3HC4 (zinc finger)"/>
    <property type="match status" value="1"/>
</dbReference>
<proteinExistence type="predicted"/>
<evidence type="ECO:0008006" key="12">
    <source>
        <dbReference type="Google" id="ProtNLM"/>
    </source>
</evidence>
<reference evidence="10 11" key="1">
    <citation type="submission" date="2021-02" db="EMBL/GenBank/DDBJ databases">
        <title>Variation within the Batrachochytrium salamandrivorans European outbreak.</title>
        <authorList>
            <person name="Kelly M."/>
            <person name="Pasmans F."/>
            <person name="Shea T.P."/>
            <person name="Munoz J.F."/>
            <person name="Carranza S."/>
            <person name="Cuomo C.A."/>
            <person name="Martel A."/>
        </authorList>
    </citation>
    <scope>NUCLEOTIDE SEQUENCE [LARGE SCALE GENOMIC DNA]</scope>
    <source>
        <strain evidence="10 11">AMFP18/2</strain>
    </source>
</reference>
<dbReference type="InterPro" id="IPR001841">
    <property type="entry name" value="Znf_RING"/>
</dbReference>
<keyword evidence="4" id="KW-0833">Ubl conjugation pathway</keyword>
<evidence type="ECO:0000256" key="1">
    <source>
        <dbReference type="ARBA" id="ARBA00022679"/>
    </source>
</evidence>
<evidence type="ECO:0000313" key="10">
    <source>
        <dbReference type="EMBL" id="KAH6601043.1"/>
    </source>
</evidence>
<feature type="compositionally biased region" description="Polar residues" evidence="7">
    <location>
        <begin position="481"/>
        <end position="490"/>
    </location>
</feature>
<feature type="region of interest" description="Disordered" evidence="7">
    <location>
        <begin position="183"/>
        <end position="212"/>
    </location>
</feature>
<dbReference type="SUPFAM" id="SSF49879">
    <property type="entry name" value="SMAD/FHA domain"/>
    <property type="match status" value="1"/>
</dbReference>
<feature type="compositionally biased region" description="Low complexity" evidence="7">
    <location>
        <begin position="532"/>
        <end position="551"/>
    </location>
</feature>
<dbReference type="SUPFAM" id="SSF57850">
    <property type="entry name" value="RING/U-box"/>
    <property type="match status" value="1"/>
</dbReference>
<feature type="compositionally biased region" description="Polar residues" evidence="7">
    <location>
        <begin position="604"/>
        <end position="616"/>
    </location>
</feature>
<feature type="region of interest" description="Disordered" evidence="7">
    <location>
        <begin position="413"/>
        <end position="435"/>
    </location>
</feature>
<evidence type="ECO:0000256" key="7">
    <source>
        <dbReference type="SAM" id="MobiDB-lite"/>
    </source>
</evidence>
<dbReference type="Pfam" id="PF17123">
    <property type="entry name" value="zf-RING_11"/>
    <property type="match status" value="1"/>
</dbReference>
<evidence type="ECO:0000259" key="9">
    <source>
        <dbReference type="PROSITE" id="PS50089"/>
    </source>
</evidence>
<gene>
    <name evidence="10" type="ORF">BASA50_001871</name>
</gene>
<feature type="compositionally biased region" description="Low complexity" evidence="7">
    <location>
        <begin position="591"/>
        <end position="603"/>
    </location>
</feature>
<feature type="region of interest" description="Disordered" evidence="7">
    <location>
        <begin position="105"/>
        <end position="137"/>
    </location>
</feature>
<evidence type="ECO:0000313" key="11">
    <source>
        <dbReference type="Proteomes" id="UP001648503"/>
    </source>
</evidence>
<dbReference type="PROSITE" id="PS50089">
    <property type="entry name" value="ZF_RING_2"/>
    <property type="match status" value="1"/>
</dbReference>
<accession>A0ABQ8FMV1</accession>
<evidence type="ECO:0000256" key="2">
    <source>
        <dbReference type="ARBA" id="ARBA00022723"/>
    </source>
</evidence>
<keyword evidence="5" id="KW-0862">Zinc</keyword>
<dbReference type="SMART" id="SM00240">
    <property type="entry name" value="FHA"/>
    <property type="match status" value="1"/>
</dbReference>
<dbReference type="Gene3D" id="2.60.200.20">
    <property type="match status" value="1"/>
</dbReference>
<evidence type="ECO:0000256" key="3">
    <source>
        <dbReference type="ARBA" id="ARBA00022771"/>
    </source>
</evidence>
<keyword evidence="2" id="KW-0479">Metal-binding</keyword>
<feature type="region of interest" description="Disordered" evidence="7">
    <location>
        <begin position="475"/>
        <end position="498"/>
    </location>
</feature>